<evidence type="ECO:0000256" key="5">
    <source>
        <dbReference type="ARBA" id="ARBA00023163"/>
    </source>
</evidence>
<dbReference type="OrthoDB" id="10253401at2759"/>
<dbReference type="SMART" id="SM00530">
    <property type="entry name" value="HTH_XRE"/>
    <property type="match status" value="1"/>
</dbReference>
<dbReference type="Pfam" id="PF08523">
    <property type="entry name" value="MBF1"/>
    <property type="match status" value="1"/>
</dbReference>
<evidence type="ECO:0000256" key="1">
    <source>
        <dbReference type="ARBA" id="ARBA00009802"/>
    </source>
</evidence>
<dbReference type="GO" id="GO:0005634">
    <property type="term" value="C:nucleus"/>
    <property type="evidence" value="ECO:0007669"/>
    <property type="project" value="TreeGrafter"/>
</dbReference>
<keyword evidence="9" id="KW-1185">Reference proteome</keyword>
<dbReference type="PANTHER" id="PTHR10245">
    <property type="entry name" value="ENDOTHELIAL DIFFERENTIATION-RELATED FACTOR 1 MULTIPROTEIN BRIDGING FACTOR 1"/>
    <property type="match status" value="1"/>
</dbReference>
<comment type="caution">
    <text evidence="8">The sequence shown here is derived from an EMBL/GenBank/DDBJ whole genome shotgun (WGS) entry which is preliminary data.</text>
</comment>
<sequence>MSDWDTVTIIGSKARAGGSGPRETVAKSNSAINAARRAGTVVGTEKKYGTANVKSNPEGQKLTKLDNTDDVVAVKKVDASVGKVMSQARQDKKLTQKELATKVNEKPQVINDYESGRAVPNQQVLAKIERVLGVKLRGKNIGEPLFKKK</sequence>
<evidence type="ECO:0000256" key="3">
    <source>
        <dbReference type="ARBA" id="ARBA00023125"/>
    </source>
</evidence>
<evidence type="ECO:0000256" key="6">
    <source>
        <dbReference type="ARBA" id="ARBA00035107"/>
    </source>
</evidence>
<accession>A0A642UKZ9</accession>
<keyword evidence="5" id="KW-0804">Transcription</keyword>
<comment type="function">
    <text evidence="6">Transcriptional coactivator that stimulates GCN4-dependent transcriptional activity by bridging the DNA-binding region of GCN4 and TBP (SPT15), thereby recruiting TBP to GCN4-bound promoters. Involved in induction of the ribosome quality control (RQC) pathway; a pathway that degrades nascent peptide chains during problematic translation. Required to prevent stalled ribosomes from frameshifting.</text>
</comment>
<evidence type="ECO:0000256" key="2">
    <source>
        <dbReference type="ARBA" id="ARBA00023015"/>
    </source>
</evidence>
<keyword evidence="4" id="KW-0010">Activator</keyword>
<gene>
    <name evidence="8" type="ORF">DIURU_003349</name>
</gene>
<organism evidence="8 9">
    <name type="scientific">Diutina rugosa</name>
    <name type="common">Yeast</name>
    <name type="synonym">Candida rugosa</name>
    <dbReference type="NCBI Taxonomy" id="5481"/>
    <lineage>
        <taxon>Eukaryota</taxon>
        <taxon>Fungi</taxon>
        <taxon>Dikarya</taxon>
        <taxon>Ascomycota</taxon>
        <taxon>Saccharomycotina</taxon>
        <taxon>Pichiomycetes</taxon>
        <taxon>Debaryomycetaceae</taxon>
        <taxon>Diutina</taxon>
    </lineage>
</organism>
<evidence type="ECO:0000313" key="8">
    <source>
        <dbReference type="EMBL" id="KAA8900979.1"/>
    </source>
</evidence>
<dbReference type="EMBL" id="SWFT01000105">
    <property type="protein sequence ID" value="KAA8900979.1"/>
    <property type="molecule type" value="Genomic_DNA"/>
</dbReference>
<dbReference type="GeneID" id="54782000"/>
<evidence type="ECO:0000313" key="9">
    <source>
        <dbReference type="Proteomes" id="UP000449547"/>
    </source>
</evidence>
<dbReference type="AlphaFoldDB" id="A0A642UKZ9"/>
<reference evidence="8 9" key="1">
    <citation type="submission" date="2019-07" db="EMBL/GenBank/DDBJ databases">
        <title>Genome assembly of two rare yeast pathogens: Diutina rugosa and Trichomonascus ciferrii.</title>
        <authorList>
            <person name="Mixao V."/>
            <person name="Saus E."/>
            <person name="Hansen A."/>
            <person name="Lass-Flor C."/>
            <person name="Gabaldon T."/>
        </authorList>
    </citation>
    <scope>NUCLEOTIDE SEQUENCE [LARGE SCALE GENOMIC DNA]</scope>
    <source>
        <strain evidence="8 9">CBS 613</strain>
    </source>
</reference>
<protein>
    <recommendedName>
        <fullName evidence="7">HTH cro/C1-type domain-containing protein</fullName>
    </recommendedName>
</protein>
<dbReference type="RefSeq" id="XP_034011602.1">
    <property type="nucleotide sequence ID" value="XM_034156101.1"/>
</dbReference>
<dbReference type="Pfam" id="PF01381">
    <property type="entry name" value="HTH_3"/>
    <property type="match status" value="1"/>
</dbReference>
<dbReference type="SUPFAM" id="SSF47413">
    <property type="entry name" value="lambda repressor-like DNA-binding domains"/>
    <property type="match status" value="1"/>
</dbReference>
<dbReference type="CDD" id="cd00093">
    <property type="entry name" value="HTH_XRE"/>
    <property type="match status" value="1"/>
</dbReference>
<dbReference type="InterPro" id="IPR010982">
    <property type="entry name" value="Lambda_DNA-bd_dom_sf"/>
</dbReference>
<dbReference type="FunFam" id="1.10.260.40:FF:000015">
    <property type="entry name" value="Endothelial differentiation-related factor 1"/>
    <property type="match status" value="1"/>
</dbReference>
<name>A0A642UKZ9_DIURU</name>
<comment type="similarity">
    <text evidence="1">Belongs to the MBF1 family.</text>
</comment>
<dbReference type="Proteomes" id="UP000449547">
    <property type="component" value="Unassembled WGS sequence"/>
</dbReference>
<dbReference type="InterPro" id="IPR013729">
    <property type="entry name" value="MBF1_N"/>
</dbReference>
<feature type="domain" description="HTH cro/C1-type" evidence="7">
    <location>
        <begin position="85"/>
        <end position="139"/>
    </location>
</feature>
<dbReference type="InterPro" id="IPR001387">
    <property type="entry name" value="Cro/C1-type_HTH"/>
</dbReference>
<evidence type="ECO:0000259" key="7">
    <source>
        <dbReference type="PROSITE" id="PS50943"/>
    </source>
</evidence>
<keyword evidence="3" id="KW-0238">DNA-binding</keyword>
<evidence type="ECO:0000256" key="4">
    <source>
        <dbReference type="ARBA" id="ARBA00023159"/>
    </source>
</evidence>
<dbReference type="GO" id="GO:0003677">
    <property type="term" value="F:DNA binding"/>
    <property type="evidence" value="ECO:0007669"/>
    <property type="project" value="UniProtKB-KW"/>
</dbReference>
<dbReference type="Gene3D" id="1.10.260.40">
    <property type="entry name" value="lambda repressor-like DNA-binding domains"/>
    <property type="match status" value="1"/>
</dbReference>
<keyword evidence="2" id="KW-0805">Transcription regulation</keyword>
<dbReference type="VEuPathDB" id="FungiDB:DIURU_003349"/>
<dbReference type="PROSITE" id="PS50943">
    <property type="entry name" value="HTH_CROC1"/>
    <property type="match status" value="1"/>
</dbReference>
<dbReference type="PANTHER" id="PTHR10245:SF15">
    <property type="entry name" value="ENDOTHELIAL DIFFERENTIATION-RELATED FACTOR 1"/>
    <property type="match status" value="1"/>
</dbReference>
<proteinExistence type="inferred from homology"/>
<dbReference type="OMA" id="GKNKSCK"/>